<feature type="chain" id="PRO_5021338040" evidence="7">
    <location>
        <begin position="18"/>
        <end position="135"/>
    </location>
</feature>
<proteinExistence type="predicted"/>
<dbReference type="InterPro" id="IPR036909">
    <property type="entry name" value="Cyt_c-like_dom_sf"/>
</dbReference>
<dbReference type="GO" id="GO:0009055">
    <property type="term" value="F:electron transfer activity"/>
    <property type="evidence" value="ECO:0007669"/>
    <property type="project" value="InterPro"/>
</dbReference>
<dbReference type="SUPFAM" id="SSF46626">
    <property type="entry name" value="Cytochrome c"/>
    <property type="match status" value="1"/>
</dbReference>
<organism evidence="9 10">
    <name type="scientific">Maribrevibacterium harenarium</name>
    <dbReference type="NCBI Taxonomy" id="2589817"/>
    <lineage>
        <taxon>Bacteria</taxon>
        <taxon>Pseudomonadati</taxon>
        <taxon>Pseudomonadota</taxon>
        <taxon>Gammaproteobacteria</taxon>
        <taxon>Oceanospirillales</taxon>
        <taxon>Oceanospirillaceae</taxon>
        <taxon>Maribrevibacterium</taxon>
    </lineage>
</organism>
<evidence type="ECO:0000256" key="2">
    <source>
        <dbReference type="ARBA" id="ARBA00022617"/>
    </source>
</evidence>
<evidence type="ECO:0000256" key="1">
    <source>
        <dbReference type="ARBA" id="ARBA00022448"/>
    </source>
</evidence>
<name>A0A501WJD8_9GAMM</name>
<evidence type="ECO:0000256" key="3">
    <source>
        <dbReference type="ARBA" id="ARBA00022723"/>
    </source>
</evidence>
<dbReference type="InterPro" id="IPR002323">
    <property type="entry name" value="Cyt_CIE"/>
</dbReference>
<dbReference type="InterPro" id="IPR009056">
    <property type="entry name" value="Cyt_c-like_dom"/>
</dbReference>
<keyword evidence="2 6" id="KW-0349">Heme</keyword>
<keyword evidence="3 6" id="KW-0479">Metal-binding</keyword>
<gene>
    <name evidence="9" type="ORF">FJM67_13575</name>
</gene>
<feature type="signal peptide" evidence="7">
    <location>
        <begin position="1"/>
        <end position="17"/>
    </location>
</feature>
<dbReference type="OrthoDB" id="9814708at2"/>
<dbReference type="EMBL" id="VFRR01000035">
    <property type="protein sequence ID" value="TPE48244.1"/>
    <property type="molecule type" value="Genomic_DNA"/>
</dbReference>
<dbReference type="Proteomes" id="UP000315901">
    <property type="component" value="Unassembled WGS sequence"/>
</dbReference>
<evidence type="ECO:0000259" key="8">
    <source>
        <dbReference type="PROSITE" id="PS51007"/>
    </source>
</evidence>
<evidence type="ECO:0000256" key="7">
    <source>
        <dbReference type="SAM" id="SignalP"/>
    </source>
</evidence>
<evidence type="ECO:0000313" key="9">
    <source>
        <dbReference type="EMBL" id="TPE48244.1"/>
    </source>
</evidence>
<dbReference type="PANTHER" id="PTHR40942:SF4">
    <property type="entry name" value="CYTOCHROME C5"/>
    <property type="match status" value="1"/>
</dbReference>
<feature type="domain" description="Cytochrome c" evidence="8">
    <location>
        <begin position="54"/>
        <end position="134"/>
    </location>
</feature>
<keyword evidence="5 6" id="KW-0408">Iron</keyword>
<dbReference type="PRINTS" id="PR00607">
    <property type="entry name" value="CYTCHROMECIE"/>
</dbReference>
<dbReference type="Pfam" id="PF13442">
    <property type="entry name" value="Cytochrome_CBB3"/>
    <property type="match status" value="1"/>
</dbReference>
<evidence type="ECO:0000313" key="10">
    <source>
        <dbReference type="Proteomes" id="UP000315901"/>
    </source>
</evidence>
<evidence type="ECO:0000256" key="6">
    <source>
        <dbReference type="PROSITE-ProRule" id="PRU00433"/>
    </source>
</evidence>
<dbReference type="GO" id="GO:0020037">
    <property type="term" value="F:heme binding"/>
    <property type="evidence" value="ECO:0007669"/>
    <property type="project" value="InterPro"/>
</dbReference>
<dbReference type="AlphaFoldDB" id="A0A501WJD8"/>
<sequence>MASVATFSAFLSSSVSAYGQSPEDIAARVAPVGKVCIAGEECEVASAAATAGGSGPRSGEEIYGKFCTACHAIGVAGAPKLGDAAAWAPRVAQGMDTLLSHAINGINAMPPRGTCANCSDDEIKVTIEYMVENSK</sequence>
<evidence type="ECO:0000256" key="5">
    <source>
        <dbReference type="ARBA" id="ARBA00023004"/>
    </source>
</evidence>
<dbReference type="PROSITE" id="PS51007">
    <property type="entry name" value="CYTC"/>
    <property type="match status" value="1"/>
</dbReference>
<keyword evidence="7" id="KW-0732">Signal</keyword>
<keyword evidence="10" id="KW-1185">Reference proteome</keyword>
<comment type="caution">
    <text evidence="9">The sequence shown here is derived from an EMBL/GenBank/DDBJ whole genome shotgun (WGS) entry which is preliminary data.</text>
</comment>
<dbReference type="Gene3D" id="1.10.760.10">
    <property type="entry name" value="Cytochrome c-like domain"/>
    <property type="match status" value="1"/>
</dbReference>
<dbReference type="PANTHER" id="PTHR40942">
    <property type="match status" value="1"/>
</dbReference>
<protein>
    <submittedName>
        <fullName evidence="9">Cytochrome c5 family protein</fullName>
    </submittedName>
</protein>
<keyword evidence="1" id="KW-0813">Transport</keyword>
<keyword evidence="4" id="KW-0249">Electron transport</keyword>
<accession>A0A501WJD8</accession>
<dbReference type="GO" id="GO:0005506">
    <property type="term" value="F:iron ion binding"/>
    <property type="evidence" value="ECO:0007669"/>
    <property type="project" value="InterPro"/>
</dbReference>
<reference evidence="9 10" key="1">
    <citation type="submission" date="2019-06" db="EMBL/GenBank/DDBJ databases">
        <title>A novel bacterium of genus Marinomonas, isolated from coastal sand.</title>
        <authorList>
            <person name="Huang H."/>
            <person name="Mo K."/>
            <person name="Hu Y."/>
        </authorList>
    </citation>
    <scope>NUCLEOTIDE SEQUENCE [LARGE SCALE GENOMIC DNA]</scope>
    <source>
        <strain evidence="9 10">HB171799</strain>
    </source>
</reference>
<evidence type="ECO:0000256" key="4">
    <source>
        <dbReference type="ARBA" id="ARBA00022982"/>
    </source>
</evidence>